<evidence type="ECO:0000256" key="3">
    <source>
        <dbReference type="ARBA" id="ARBA00023163"/>
    </source>
</evidence>
<keyword evidence="1" id="KW-0805">Transcription regulation</keyword>
<protein>
    <submittedName>
        <fullName evidence="5">Helix-turn-helix domain-containing protein</fullName>
    </submittedName>
</protein>
<feature type="domain" description="HTH arsR-type" evidence="4">
    <location>
        <begin position="1"/>
        <end position="100"/>
    </location>
</feature>
<dbReference type="SUPFAM" id="SSF46785">
    <property type="entry name" value="Winged helix' DNA-binding domain"/>
    <property type="match status" value="1"/>
</dbReference>
<dbReference type="Proteomes" id="UP000783871">
    <property type="component" value="Unassembled WGS sequence"/>
</dbReference>
<proteinExistence type="predicted"/>
<dbReference type="CDD" id="cd00090">
    <property type="entry name" value="HTH_ARSR"/>
    <property type="match status" value="1"/>
</dbReference>
<sequence>MATIDVLKVLASEPRLRILQWLKEPNRHFSPHDGVDMIEIGVCVSQVAQKLDMTQSTASQYLTMLLRAGLLTTERIGKYTYYKRNEVAIARFAEAMAKEL</sequence>
<dbReference type="Gene3D" id="1.10.10.10">
    <property type="entry name" value="Winged helix-like DNA-binding domain superfamily/Winged helix DNA-binding domain"/>
    <property type="match status" value="1"/>
</dbReference>
<evidence type="ECO:0000256" key="2">
    <source>
        <dbReference type="ARBA" id="ARBA00023125"/>
    </source>
</evidence>
<evidence type="ECO:0000256" key="1">
    <source>
        <dbReference type="ARBA" id="ARBA00023015"/>
    </source>
</evidence>
<dbReference type="PANTHER" id="PTHR33154">
    <property type="entry name" value="TRANSCRIPTIONAL REGULATOR, ARSR FAMILY"/>
    <property type="match status" value="1"/>
</dbReference>
<dbReference type="Pfam" id="PF01022">
    <property type="entry name" value="HTH_5"/>
    <property type="match status" value="1"/>
</dbReference>
<organism evidence="5 6">
    <name type="scientific">Micromonospora thermarum</name>
    <dbReference type="NCBI Taxonomy" id="2720024"/>
    <lineage>
        <taxon>Bacteria</taxon>
        <taxon>Bacillati</taxon>
        <taxon>Actinomycetota</taxon>
        <taxon>Actinomycetes</taxon>
        <taxon>Micromonosporales</taxon>
        <taxon>Micromonosporaceae</taxon>
        <taxon>Micromonospora</taxon>
    </lineage>
</organism>
<keyword evidence="6" id="KW-1185">Reference proteome</keyword>
<dbReference type="PROSITE" id="PS50987">
    <property type="entry name" value="HTH_ARSR_2"/>
    <property type="match status" value="1"/>
</dbReference>
<dbReference type="InterPro" id="IPR001845">
    <property type="entry name" value="HTH_ArsR_DNA-bd_dom"/>
</dbReference>
<dbReference type="RefSeq" id="WP_168002632.1">
    <property type="nucleotide sequence ID" value="NZ_JAATEO010000023.1"/>
</dbReference>
<accession>A0ABX0Z8S4</accession>
<dbReference type="PANTHER" id="PTHR33154:SF33">
    <property type="entry name" value="TRANSCRIPTIONAL REPRESSOR SDPR"/>
    <property type="match status" value="1"/>
</dbReference>
<reference evidence="5 6" key="1">
    <citation type="submission" date="2020-03" db="EMBL/GenBank/DDBJ databases">
        <title>WGS of actinomycetes isolated from Thailand.</title>
        <authorList>
            <person name="Thawai C."/>
        </authorList>
    </citation>
    <scope>NUCLEOTIDE SEQUENCE [LARGE SCALE GENOMIC DNA]</scope>
    <source>
        <strain evidence="5 6">HSS6-12</strain>
    </source>
</reference>
<dbReference type="SMART" id="SM00418">
    <property type="entry name" value="HTH_ARSR"/>
    <property type="match status" value="1"/>
</dbReference>
<dbReference type="InterPro" id="IPR036388">
    <property type="entry name" value="WH-like_DNA-bd_sf"/>
</dbReference>
<name>A0ABX0Z8S4_9ACTN</name>
<evidence type="ECO:0000313" key="5">
    <source>
        <dbReference type="EMBL" id="NJP34272.1"/>
    </source>
</evidence>
<comment type="caution">
    <text evidence="5">The sequence shown here is derived from an EMBL/GenBank/DDBJ whole genome shotgun (WGS) entry which is preliminary data.</text>
</comment>
<evidence type="ECO:0000313" key="6">
    <source>
        <dbReference type="Proteomes" id="UP000783871"/>
    </source>
</evidence>
<dbReference type="InterPro" id="IPR051081">
    <property type="entry name" value="HTH_MetalResp_TranReg"/>
</dbReference>
<dbReference type="InterPro" id="IPR036390">
    <property type="entry name" value="WH_DNA-bd_sf"/>
</dbReference>
<keyword evidence="3" id="KW-0804">Transcription</keyword>
<keyword evidence="2" id="KW-0238">DNA-binding</keyword>
<evidence type="ECO:0000259" key="4">
    <source>
        <dbReference type="PROSITE" id="PS50987"/>
    </source>
</evidence>
<dbReference type="InterPro" id="IPR011991">
    <property type="entry name" value="ArsR-like_HTH"/>
</dbReference>
<dbReference type="EMBL" id="JAATEO010000023">
    <property type="protein sequence ID" value="NJP34272.1"/>
    <property type="molecule type" value="Genomic_DNA"/>
</dbReference>
<gene>
    <name evidence="5" type="ORF">HCJ94_20365</name>
</gene>